<gene>
    <name evidence="1" type="ORF">PR048_005509</name>
</gene>
<proteinExistence type="predicted"/>
<keyword evidence="2" id="KW-1185">Reference proteome</keyword>
<accession>A0ABQ9IAJ6</accession>
<evidence type="ECO:0000313" key="1">
    <source>
        <dbReference type="EMBL" id="KAJ8892928.1"/>
    </source>
</evidence>
<name>A0ABQ9IAJ6_9NEOP</name>
<evidence type="ECO:0000313" key="2">
    <source>
        <dbReference type="Proteomes" id="UP001159363"/>
    </source>
</evidence>
<evidence type="ECO:0008006" key="3">
    <source>
        <dbReference type="Google" id="ProtNLM"/>
    </source>
</evidence>
<dbReference type="EMBL" id="JARBHB010000002">
    <property type="protein sequence ID" value="KAJ8892928.1"/>
    <property type="molecule type" value="Genomic_DNA"/>
</dbReference>
<comment type="caution">
    <text evidence="1">The sequence shown here is derived from an EMBL/GenBank/DDBJ whole genome shotgun (WGS) entry which is preliminary data.</text>
</comment>
<organism evidence="1 2">
    <name type="scientific">Dryococelus australis</name>
    <dbReference type="NCBI Taxonomy" id="614101"/>
    <lineage>
        <taxon>Eukaryota</taxon>
        <taxon>Metazoa</taxon>
        <taxon>Ecdysozoa</taxon>
        <taxon>Arthropoda</taxon>
        <taxon>Hexapoda</taxon>
        <taxon>Insecta</taxon>
        <taxon>Pterygota</taxon>
        <taxon>Neoptera</taxon>
        <taxon>Polyneoptera</taxon>
        <taxon>Phasmatodea</taxon>
        <taxon>Verophasmatodea</taxon>
        <taxon>Anareolatae</taxon>
        <taxon>Phasmatidae</taxon>
        <taxon>Eurycanthinae</taxon>
        <taxon>Dryococelus</taxon>
    </lineage>
</organism>
<protein>
    <recommendedName>
        <fullName evidence="3">HAT C-terminal dimerisation domain-containing protein</fullName>
    </recommendedName>
</protein>
<reference evidence="1 2" key="1">
    <citation type="submission" date="2023-02" db="EMBL/GenBank/DDBJ databases">
        <title>LHISI_Scaffold_Assembly.</title>
        <authorList>
            <person name="Stuart O.P."/>
            <person name="Cleave R."/>
            <person name="Magrath M.J.L."/>
            <person name="Mikheyev A.S."/>
        </authorList>
    </citation>
    <scope>NUCLEOTIDE SEQUENCE [LARGE SCALE GENOMIC DNA]</scope>
    <source>
        <strain evidence="1">Daus_M_001</strain>
        <tissue evidence="1">Leg muscle</tissue>
    </source>
</reference>
<dbReference type="Proteomes" id="UP001159363">
    <property type="component" value="Chromosome 2"/>
</dbReference>
<sequence>MPQLPNETQWNSLPECIKSFVTNYHWYREIALEHALDVHPNQIWKYGSESYHHHFKKIFQKAIQSPQILANLMDSKFRRQHLGEEKEHSTEMWLAEHHPKFLPGIMVFKISVPDYYPASIMHANYFFCLHLAPASFASIERYFSTFGLVWSKLRNCLGIDKQQN</sequence>